<dbReference type="PANTHER" id="PTHR36838:SF1">
    <property type="entry name" value="SLR1864 PROTEIN"/>
    <property type="match status" value="1"/>
</dbReference>
<feature type="transmembrane region" description="Helical" evidence="8">
    <location>
        <begin position="132"/>
        <end position="150"/>
    </location>
</feature>
<evidence type="ECO:0000313" key="10">
    <source>
        <dbReference type="Proteomes" id="UP001272515"/>
    </source>
</evidence>
<keyword evidence="3" id="KW-0813">Transport</keyword>
<dbReference type="EMBL" id="JAWJZB010000002">
    <property type="protein sequence ID" value="MDV5087678.1"/>
    <property type="molecule type" value="Genomic_DNA"/>
</dbReference>
<gene>
    <name evidence="9" type="ORF">RVY80_02300</name>
</gene>
<evidence type="ECO:0000313" key="9">
    <source>
        <dbReference type="EMBL" id="MDV5087678.1"/>
    </source>
</evidence>
<reference evidence="9 10" key="1">
    <citation type="submission" date="2023-10" db="EMBL/GenBank/DDBJ databases">
        <title>Veillonella sp. nov., isolated from a pig farm feces dump.</title>
        <authorList>
            <person name="Chang Y.-H."/>
        </authorList>
    </citation>
    <scope>NUCLEOTIDE SEQUENCE [LARGE SCALE GENOMIC DNA]</scope>
    <source>
        <strain evidence="9 10">YH-vei2233</strain>
    </source>
</reference>
<organism evidence="9 10">
    <name type="scientific">Veillonella absiana</name>
    <dbReference type="NCBI Taxonomy" id="3079305"/>
    <lineage>
        <taxon>Bacteria</taxon>
        <taxon>Bacillati</taxon>
        <taxon>Bacillota</taxon>
        <taxon>Negativicutes</taxon>
        <taxon>Veillonellales</taxon>
        <taxon>Veillonellaceae</taxon>
        <taxon>Veillonella</taxon>
    </lineage>
</organism>
<feature type="transmembrane region" description="Helical" evidence="8">
    <location>
        <begin position="75"/>
        <end position="93"/>
    </location>
</feature>
<evidence type="ECO:0000256" key="3">
    <source>
        <dbReference type="ARBA" id="ARBA00022448"/>
    </source>
</evidence>
<keyword evidence="10" id="KW-1185">Reference proteome</keyword>
<feature type="transmembrane region" description="Helical" evidence="8">
    <location>
        <begin position="100"/>
        <end position="120"/>
    </location>
</feature>
<name>A0ABU3Z6Y4_9FIRM</name>
<evidence type="ECO:0000256" key="5">
    <source>
        <dbReference type="ARBA" id="ARBA00022692"/>
    </source>
</evidence>
<keyword evidence="4" id="KW-1003">Cell membrane</keyword>
<dbReference type="InterPro" id="IPR038770">
    <property type="entry name" value="Na+/solute_symporter_sf"/>
</dbReference>
<comment type="caution">
    <text evidence="9">The sequence shown here is derived from an EMBL/GenBank/DDBJ whole genome shotgun (WGS) entry which is preliminary data.</text>
</comment>
<feature type="transmembrane region" description="Helical" evidence="8">
    <location>
        <begin position="237"/>
        <end position="257"/>
    </location>
</feature>
<proteinExistence type="inferred from homology"/>
<feature type="transmembrane region" description="Helical" evidence="8">
    <location>
        <begin position="37"/>
        <end position="55"/>
    </location>
</feature>
<comment type="similarity">
    <text evidence="2">Belongs to the auxin efflux carrier (TC 2.A.69) family.</text>
</comment>
<keyword evidence="7 8" id="KW-0472">Membrane</keyword>
<dbReference type="InterPro" id="IPR004776">
    <property type="entry name" value="Mem_transp_PIN-like"/>
</dbReference>
<feature type="transmembrane region" description="Helical" evidence="8">
    <location>
        <begin position="6"/>
        <end position="25"/>
    </location>
</feature>
<evidence type="ECO:0000256" key="8">
    <source>
        <dbReference type="SAM" id="Phobius"/>
    </source>
</evidence>
<keyword evidence="5 8" id="KW-0812">Transmembrane</keyword>
<feature type="transmembrane region" description="Helical" evidence="8">
    <location>
        <begin position="263"/>
        <end position="281"/>
    </location>
</feature>
<evidence type="ECO:0000256" key="1">
    <source>
        <dbReference type="ARBA" id="ARBA00004651"/>
    </source>
</evidence>
<evidence type="ECO:0000256" key="4">
    <source>
        <dbReference type="ARBA" id="ARBA00022475"/>
    </source>
</evidence>
<evidence type="ECO:0000256" key="7">
    <source>
        <dbReference type="ARBA" id="ARBA00023136"/>
    </source>
</evidence>
<comment type="subcellular location">
    <subcellularLocation>
        <location evidence="1">Cell membrane</location>
        <topology evidence="1">Multi-pass membrane protein</topology>
    </subcellularLocation>
</comment>
<evidence type="ECO:0000256" key="6">
    <source>
        <dbReference type="ARBA" id="ARBA00022989"/>
    </source>
</evidence>
<sequence length="315" mass="34706">MDIILQSLQGVFVVIAVVALGYVLSVRGWITDTIAPFLVKLVTFVSLPIYLWYGMYKNFSKDSMMTLISELAVPALSILIAFVIGGIIVYVFNVRKDRRGIVWTNAFTANTIFIGLPVNVALFGEASMPSVMLYYMANTTFFWTIGTYLIQQSGSRGETEGISIFRALRKLISPPLMGFLVGLATVLFAIPIPKFVTSTAQMVGAMTTPLALMYIGYEISKVSLDELKLDKDMMLGIIGRFLICPACILILLPFFAVSDMSRQVFIIQGAMPAMTLMTIMAKSYDADSQFAATLSFATILLSLVLIPLYMYLISA</sequence>
<dbReference type="PANTHER" id="PTHR36838">
    <property type="entry name" value="AUXIN EFFLUX CARRIER FAMILY PROTEIN"/>
    <property type="match status" value="1"/>
</dbReference>
<feature type="transmembrane region" description="Helical" evidence="8">
    <location>
        <begin position="171"/>
        <end position="192"/>
    </location>
</feature>
<dbReference type="Pfam" id="PF03547">
    <property type="entry name" value="Mem_trans"/>
    <property type="match status" value="1"/>
</dbReference>
<dbReference type="Proteomes" id="UP001272515">
    <property type="component" value="Unassembled WGS sequence"/>
</dbReference>
<dbReference type="RefSeq" id="WP_317329494.1">
    <property type="nucleotide sequence ID" value="NZ_JAWJZA010000022.1"/>
</dbReference>
<protein>
    <submittedName>
        <fullName evidence="9">AEC family transporter</fullName>
    </submittedName>
</protein>
<dbReference type="Gene3D" id="1.20.1530.20">
    <property type="match status" value="1"/>
</dbReference>
<feature type="transmembrane region" description="Helical" evidence="8">
    <location>
        <begin position="293"/>
        <end position="313"/>
    </location>
</feature>
<accession>A0ABU3Z6Y4</accession>
<keyword evidence="6 8" id="KW-1133">Transmembrane helix</keyword>
<evidence type="ECO:0000256" key="2">
    <source>
        <dbReference type="ARBA" id="ARBA00010145"/>
    </source>
</evidence>